<comment type="similarity">
    <text evidence="1">Belongs to the methyltransferase superfamily. L-isoaspartyl/D-aspartyl protein methyltransferase family.</text>
</comment>
<dbReference type="InterPro" id="IPR029063">
    <property type="entry name" value="SAM-dependent_MTases_sf"/>
</dbReference>
<dbReference type="PANTHER" id="PTHR11579:SF18">
    <property type="entry name" value="PROTEIN-L-ISOASPARTATE O-METHYLTRANSFERASE"/>
    <property type="match status" value="1"/>
</dbReference>
<dbReference type="CDD" id="cd02440">
    <property type="entry name" value="AdoMet_MTases"/>
    <property type="match status" value="1"/>
</dbReference>
<organism evidence="4 5">
    <name type="scientific">Microbaculum marinisediminis</name>
    <dbReference type="NCBI Taxonomy" id="2931392"/>
    <lineage>
        <taxon>Bacteria</taxon>
        <taxon>Pseudomonadati</taxon>
        <taxon>Pseudomonadota</taxon>
        <taxon>Alphaproteobacteria</taxon>
        <taxon>Hyphomicrobiales</taxon>
        <taxon>Tepidamorphaceae</taxon>
        <taxon>Microbaculum</taxon>
    </lineage>
</organism>
<evidence type="ECO:0000313" key="5">
    <source>
        <dbReference type="Proteomes" id="UP001320898"/>
    </source>
</evidence>
<dbReference type="GO" id="GO:0005737">
    <property type="term" value="C:cytoplasm"/>
    <property type="evidence" value="ECO:0007669"/>
    <property type="project" value="TreeGrafter"/>
</dbReference>
<evidence type="ECO:0000256" key="3">
    <source>
        <dbReference type="ARBA" id="ARBA00030757"/>
    </source>
</evidence>
<dbReference type="Proteomes" id="UP001320898">
    <property type="component" value="Unassembled WGS sequence"/>
</dbReference>
<proteinExistence type="inferred from homology"/>
<evidence type="ECO:0000256" key="1">
    <source>
        <dbReference type="ARBA" id="ARBA00005369"/>
    </source>
</evidence>
<keyword evidence="5" id="KW-1185">Reference proteome</keyword>
<evidence type="ECO:0000313" key="4">
    <source>
        <dbReference type="EMBL" id="MCT8974014.1"/>
    </source>
</evidence>
<protein>
    <recommendedName>
        <fullName evidence="2">Protein-L-isoaspartate O-methyltransferase</fullName>
    </recommendedName>
    <alternativeName>
        <fullName evidence="3">Protein L-isoaspartyl methyltransferase</fullName>
    </alternativeName>
</protein>
<dbReference type="SUPFAM" id="SSF53335">
    <property type="entry name" value="S-adenosyl-L-methionine-dependent methyltransferases"/>
    <property type="match status" value="1"/>
</dbReference>
<dbReference type="InterPro" id="IPR000682">
    <property type="entry name" value="PCMT"/>
</dbReference>
<evidence type="ECO:0000256" key="2">
    <source>
        <dbReference type="ARBA" id="ARBA00013346"/>
    </source>
</evidence>
<sequence length="223" mass="24040">MTDFSLARRNMVESQIRTNGVTDRRLIAALLEVPRERFVPATMRQLAYIDEDLPLKEGASAEDRRWLMEPMPFARLAQLAEIGPNDLVLDIGCASGYSTAVLARLAESVVGLEADADLASRAESRLVDEGVGNAAIVTGDMTAGYESQGPYDVIFIEGAVEQVPSALFAQLREGGRLVAAVADGPVGKATLFRSVGGDVSQWVAFDVNVHPLPGFEKTPEFVF</sequence>
<dbReference type="Pfam" id="PF01135">
    <property type="entry name" value="PCMT"/>
    <property type="match status" value="1"/>
</dbReference>
<dbReference type="RefSeq" id="WP_261617600.1">
    <property type="nucleotide sequence ID" value="NZ_JALIDZ010000010.1"/>
</dbReference>
<reference evidence="4 5" key="1">
    <citation type="submission" date="2022-04" db="EMBL/GenBank/DDBJ databases">
        <authorList>
            <person name="Ye Y.-Q."/>
            <person name="Du Z.-J."/>
        </authorList>
    </citation>
    <scope>NUCLEOTIDE SEQUENCE [LARGE SCALE GENOMIC DNA]</scope>
    <source>
        <strain evidence="4 5">A6E488</strain>
    </source>
</reference>
<dbReference type="EMBL" id="JALIDZ010000010">
    <property type="protein sequence ID" value="MCT8974014.1"/>
    <property type="molecule type" value="Genomic_DNA"/>
</dbReference>
<gene>
    <name evidence="4" type="ORF">MUB46_19290</name>
</gene>
<dbReference type="Gene3D" id="3.40.50.150">
    <property type="entry name" value="Vaccinia Virus protein VP39"/>
    <property type="match status" value="1"/>
</dbReference>
<dbReference type="GO" id="GO:0004719">
    <property type="term" value="F:protein-L-isoaspartate (D-aspartate) O-methyltransferase activity"/>
    <property type="evidence" value="ECO:0007669"/>
    <property type="project" value="InterPro"/>
</dbReference>
<name>A0AAW5R5V9_9HYPH</name>
<accession>A0AAW5R5V9</accession>
<comment type="caution">
    <text evidence="4">The sequence shown here is derived from an EMBL/GenBank/DDBJ whole genome shotgun (WGS) entry which is preliminary data.</text>
</comment>
<dbReference type="PANTHER" id="PTHR11579">
    <property type="entry name" value="PROTEIN-L-ISOASPARTATE O-METHYLTRANSFERASE"/>
    <property type="match status" value="1"/>
</dbReference>
<dbReference type="AlphaFoldDB" id="A0AAW5R5V9"/>